<dbReference type="InterPro" id="IPR016181">
    <property type="entry name" value="Acyl_CoA_acyltransferase"/>
</dbReference>
<comment type="caution">
    <text evidence="2">The sequence shown here is derived from an EMBL/GenBank/DDBJ whole genome shotgun (WGS) entry which is preliminary data.</text>
</comment>
<dbReference type="Gene3D" id="3.40.630.30">
    <property type="match status" value="1"/>
</dbReference>
<gene>
    <name evidence="2" type="ORF">UT24_C0008G0026</name>
</gene>
<reference evidence="2 3" key="1">
    <citation type="journal article" date="2015" name="Nature">
        <title>rRNA introns, odd ribosomes, and small enigmatic genomes across a large radiation of phyla.</title>
        <authorList>
            <person name="Brown C.T."/>
            <person name="Hug L.A."/>
            <person name="Thomas B.C."/>
            <person name="Sharon I."/>
            <person name="Castelle C.J."/>
            <person name="Singh A."/>
            <person name="Wilkins M.J."/>
            <person name="Williams K.H."/>
            <person name="Banfield J.F."/>
        </authorList>
    </citation>
    <scope>NUCLEOTIDE SEQUENCE [LARGE SCALE GENOMIC DNA]</scope>
</reference>
<dbReference type="InterPro" id="IPR038740">
    <property type="entry name" value="BioF2-like_GNAT_dom"/>
</dbReference>
<evidence type="ECO:0000313" key="3">
    <source>
        <dbReference type="Proteomes" id="UP000033881"/>
    </source>
</evidence>
<proteinExistence type="predicted"/>
<organism evidence="2 3">
    <name type="scientific">Candidatus Woesebacteria bacterium GW2011_GWB1_39_12</name>
    <dbReference type="NCBI Taxonomy" id="1618574"/>
    <lineage>
        <taxon>Bacteria</taxon>
        <taxon>Candidatus Woeseibacteriota</taxon>
    </lineage>
</organism>
<sequence>MQTYTIEVVRKLDKKFLKKWEELWQSTADSHFFNSPTWFTICLRVFNYKDYYIFVIKKSAKVEAIFPLVVAGHYGVSVLRSPGGKYQDKSTLLTKSNKSKVITCLIKEISKYGHYYLSEVSQEISECIDENDPNYIIRTSSISPYLLLGSDPFRFLSTKKKNKIRNKYERNKKYLVMKHLNKINTRDLEVVFKIDSKSSKSRKGKESFSDLRSRVLIKSLLENAGKYLVVDLLYFRKRAVAYTLGFKHKDRYQGFQMAYVSEFKALIPGKILIYLLFKKLQQEGVKILDFGRGESEFKLEFTPYRNIQYDIYYTKNSFVRVWWLIICGIKSFILDNQSIYKIYCRGKEHFHLVKNFQPALKI</sequence>
<evidence type="ECO:0000313" key="2">
    <source>
        <dbReference type="EMBL" id="KKR00898.1"/>
    </source>
</evidence>
<evidence type="ECO:0000259" key="1">
    <source>
        <dbReference type="Pfam" id="PF13480"/>
    </source>
</evidence>
<protein>
    <recommendedName>
        <fullName evidence="1">BioF2-like acetyltransferase domain-containing protein</fullName>
    </recommendedName>
</protein>
<dbReference type="EMBL" id="LBWB01000008">
    <property type="protein sequence ID" value="KKR00898.1"/>
    <property type="molecule type" value="Genomic_DNA"/>
</dbReference>
<dbReference type="Proteomes" id="UP000033881">
    <property type="component" value="Unassembled WGS sequence"/>
</dbReference>
<dbReference type="SUPFAM" id="SSF55729">
    <property type="entry name" value="Acyl-CoA N-acyltransferases (Nat)"/>
    <property type="match status" value="1"/>
</dbReference>
<accession>A0A0G0MCI4</accession>
<feature type="domain" description="BioF2-like acetyltransferase" evidence="1">
    <location>
        <begin position="160"/>
        <end position="298"/>
    </location>
</feature>
<dbReference type="AlphaFoldDB" id="A0A0G0MCI4"/>
<name>A0A0G0MCI4_9BACT</name>
<dbReference type="STRING" id="1618574.UT24_C0008G0026"/>
<dbReference type="Pfam" id="PF13480">
    <property type="entry name" value="Acetyltransf_6"/>
    <property type="match status" value="1"/>
</dbReference>